<protein>
    <submittedName>
        <fullName evidence="2">Uncharacterized protein</fullName>
    </submittedName>
</protein>
<gene>
    <name evidence="2" type="ORF">CYMTET_35054</name>
</gene>
<dbReference type="Proteomes" id="UP001190700">
    <property type="component" value="Unassembled WGS sequence"/>
</dbReference>
<dbReference type="AlphaFoldDB" id="A0AAE0KPK7"/>
<proteinExistence type="predicted"/>
<accession>A0AAE0KPK7</accession>
<evidence type="ECO:0000313" key="3">
    <source>
        <dbReference type="Proteomes" id="UP001190700"/>
    </source>
</evidence>
<evidence type="ECO:0000256" key="1">
    <source>
        <dbReference type="SAM" id="MobiDB-lite"/>
    </source>
</evidence>
<dbReference type="EMBL" id="LGRX02022277">
    <property type="protein sequence ID" value="KAK3255784.1"/>
    <property type="molecule type" value="Genomic_DNA"/>
</dbReference>
<comment type="caution">
    <text evidence="2">The sequence shown here is derived from an EMBL/GenBank/DDBJ whole genome shotgun (WGS) entry which is preliminary data.</text>
</comment>
<name>A0AAE0KPK7_9CHLO</name>
<reference evidence="2 3" key="1">
    <citation type="journal article" date="2015" name="Genome Biol. Evol.">
        <title>Comparative Genomics of a Bacterivorous Green Alga Reveals Evolutionary Causalities and Consequences of Phago-Mixotrophic Mode of Nutrition.</title>
        <authorList>
            <person name="Burns J.A."/>
            <person name="Paasch A."/>
            <person name="Narechania A."/>
            <person name="Kim E."/>
        </authorList>
    </citation>
    <scope>NUCLEOTIDE SEQUENCE [LARGE SCALE GENOMIC DNA]</scope>
    <source>
        <strain evidence="2 3">PLY_AMNH</strain>
    </source>
</reference>
<organism evidence="2 3">
    <name type="scientific">Cymbomonas tetramitiformis</name>
    <dbReference type="NCBI Taxonomy" id="36881"/>
    <lineage>
        <taxon>Eukaryota</taxon>
        <taxon>Viridiplantae</taxon>
        <taxon>Chlorophyta</taxon>
        <taxon>Pyramimonadophyceae</taxon>
        <taxon>Pyramimonadales</taxon>
        <taxon>Pyramimonadaceae</taxon>
        <taxon>Cymbomonas</taxon>
    </lineage>
</organism>
<keyword evidence="3" id="KW-1185">Reference proteome</keyword>
<sequence>MSAATTRARRRLLLDSDIDASIRHPLLPAVRDSPTPSTPHVPVPAAPHANDSDGIKSARQLFEDNVTKVAAIYAKGRHRQWAKAVRELSLGGKDQYFEAAKDSEKLSKIVVVLKNEFSSAGLDLSSFDLDDLAKAVIPKVNELLYDTLAYIVKTDSAAEHFPLGTDSVSDRDGRRALLDLIKGCVPPGVRQTLQEEHSQLRYPARVDPRPLLAKKQRLVRDNRSEDWTPTESTRKYKLYERLDPDFYAAVRVRYPMPADPRPVPLSTLTNLVIHIFVAWEQQQAELGVAAGPGIAGAAYSGVDERVLEVLGQLTSRLEKIEAAIKFQKAGGAAALPRNRRGKGLDGFRAGSSPAPPVGFDREHRRALPLCHRCGREGEGKK</sequence>
<feature type="compositionally biased region" description="Pro residues" evidence="1">
    <location>
        <begin position="36"/>
        <end position="45"/>
    </location>
</feature>
<evidence type="ECO:0000313" key="2">
    <source>
        <dbReference type="EMBL" id="KAK3255784.1"/>
    </source>
</evidence>
<feature type="region of interest" description="Disordered" evidence="1">
    <location>
        <begin position="27"/>
        <end position="50"/>
    </location>
</feature>